<keyword evidence="4" id="KW-1185">Reference proteome</keyword>
<dbReference type="CDD" id="cd02966">
    <property type="entry name" value="TlpA_like_family"/>
    <property type="match status" value="1"/>
</dbReference>
<dbReference type="Gene3D" id="3.40.30.10">
    <property type="entry name" value="Glutaredoxin"/>
    <property type="match status" value="1"/>
</dbReference>
<dbReference type="GO" id="GO:0016491">
    <property type="term" value="F:oxidoreductase activity"/>
    <property type="evidence" value="ECO:0007669"/>
    <property type="project" value="InterPro"/>
</dbReference>
<dbReference type="AlphaFoldDB" id="A0A1S2LR11"/>
<dbReference type="PROSITE" id="PS51352">
    <property type="entry name" value="THIOREDOXIN_2"/>
    <property type="match status" value="1"/>
</dbReference>
<dbReference type="InterPro" id="IPR000866">
    <property type="entry name" value="AhpC/TSA"/>
</dbReference>
<dbReference type="EMBL" id="MLQR01000016">
    <property type="protein sequence ID" value="OIJ14764.1"/>
    <property type="molecule type" value="Genomic_DNA"/>
</dbReference>
<dbReference type="PANTHER" id="PTHR42852">
    <property type="entry name" value="THIOL:DISULFIDE INTERCHANGE PROTEIN DSBE"/>
    <property type="match status" value="1"/>
</dbReference>
<dbReference type="Pfam" id="PF00578">
    <property type="entry name" value="AhpC-TSA"/>
    <property type="match status" value="1"/>
</dbReference>
<feature type="domain" description="Thioredoxin" evidence="2">
    <location>
        <begin position="1"/>
        <end position="138"/>
    </location>
</feature>
<comment type="caution">
    <text evidence="3">The sequence shown here is derived from an EMBL/GenBank/DDBJ whole genome shotgun (WGS) entry which is preliminary data.</text>
</comment>
<evidence type="ECO:0000313" key="4">
    <source>
        <dbReference type="Proteomes" id="UP000179524"/>
    </source>
</evidence>
<keyword evidence="1" id="KW-1015">Disulfide bond</keyword>
<protein>
    <recommendedName>
        <fullName evidence="2">Thioredoxin domain-containing protein</fullName>
    </recommendedName>
</protein>
<proteinExistence type="predicted"/>
<accession>A0A1S2LR11</accession>
<evidence type="ECO:0000313" key="3">
    <source>
        <dbReference type="EMBL" id="OIJ14764.1"/>
    </source>
</evidence>
<dbReference type="RefSeq" id="WP_071308931.1">
    <property type="nucleotide sequence ID" value="NZ_MLQR01000016.1"/>
</dbReference>
<dbReference type="InterPro" id="IPR013766">
    <property type="entry name" value="Thioredoxin_domain"/>
</dbReference>
<dbReference type="InterPro" id="IPR050553">
    <property type="entry name" value="Thioredoxin_ResA/DsbE_sf"/>
</dbReference>
<name>A0A1S2LR11_9BACI</name>
<gene>
    <name evidence="3" type="ORF">BKP37_07225</name>
</gene>
<dbReference type="InterPro" id="IPR036249">
    <property type="entry name" value="Thioredoxin-like_sf"/>
</dbReference>
<organism evidence="3 4">
    <name type="scientific">Anaerobacillus alkalilacustris</name>
    <dbReference type="NCBI Taxonomy" id="393763"/>
    <lineage>
        <taxon>Bacteria</taxon>
        <taxon>Bacillati</taxon>
        <taxon>Bacillota</taxon>
        <taxon>Bacilli</taxon>
        <taxon>Bacillales</taxon>
        <taxon>Bacillaceae</taxon>
        <taxon>Anaerobacillus</taxon>
    </lineage>
</organism>
<dbReference type="PANTHER" id="PTHR42852:SF17">
    <property type="entry name" value="THIOREDOXIN-LIKE PROTEIN HI_1115"/>
    <property type="match status" value="1"/>
</dbReference>
<evidence type="ECO:0000256" key="1">
    <source>
        <dbReference type="ARBA" id="ARBA00023157"/>
    </source>
</evidence>
<evidence type="ECO:0000259" key="2">
    <source>
        <dbReference type="PROSITE" id="PS51352"/>
    </source>
</evidence>
<dbReference type="Proteomes" id="UP000179524">
    <property type="component" value="Unassembled WGS sequence"/>
</dbReference>
<dbReference type="SUPFAM" id="SSF52833">
    <property type="entry name" value="Thioredoxin-like"/>
    <property type="match status" value="1"/>
</dbReference>
<sequence>MKAPDFILKKMGQEEEVSLHSYVGKPILLTFWTSWCPDSQKDLYIKNQFYGSMKNNNLILLTINVTGREGNKDAGLKFMERENYSFPALEDEGTKTYDAYRCMGVPTTILISKEHDVVATYNDKVHFTEVLKNIGKIL</sequence>
<dbReference type="OrthoDB" id="25753at2"/>
<dbReference type="GO" id="GO:0016209">
    <property type="term" value="F:antioxidant activity"/>
    <property type="evidence" value="ECO:0007669"/>
    <property type="project" value="InterPro"/>
</dbReference>
<reference evidence="3 4" key="1">
    <citation type="submission" date="2016-10" db="EMBL/GenBank/DDBJ databases">
        <title>Draft genome sequences of four alkaliphilic bacteria belonging to the Anaerobacillus genus.</title>
        <authorList>
            <person name="Bassil N.M."/>
            <person name="Lloyd J.R."/>
        </authorList>
    </citation>
    <scope>NUCLEOTIDE SEQUENCE [LARGE SCALE GENOMIC DNA]</scope>
    <source>
        <strain evidence="3 4">DSM 18345</strain>
    </source>
</reference>